<feature type="region of interest" description="Disordered" evidence="1">
    <location>
        <begin position="1"/>
        <end position="24"/>
    </location>
</feature>
<evidence type="ECO:0000313" key="3">
    <source>
        <dbReference type="EMBL" id="KAK2105688.1"/>
    </source>
</evidence>
<feature type="domain" description="Peptidase M13 N-terminal" evidence="2">
    <location>
        <begin position="27"/>
        <end position="100"/>
    </location>
</feature>
<keyword evidence="4" id="KW-1185">Reference proteome</keyword>
<dbReference type="SUPFAM" id="SSF55486">
    <property type="entry name" value="Metalloproteases ('zincins'), catalytic domain"/>
    <property type="match status" value="1"/>
</dbReference>
<dbReference type="InterPro" id="IPR008753">
    <property type="entry name" value="Peptidase_M13_N"/>
</dbReference>
<evidence type="ECO:0000256" key="1">
    <source>
        <dbReference type="SAM" id="MobiDB-lite"/>
    </source>
</evidence>
<protein>
    <recommendedName>
        <fullName evidence="2">Peptidase M13 N-terminal domain-containing protein</fullName>
    </recommendedName>
</protein>
<evidence type="ECO:0000313" key="4">
    <source>
        <dbReference type="Proteomes" id="UP001266305"/>
    </source>
</evidence>
<dbReference type="Gene3D" id="1.10.1380.10">
    <property type="entry name" value="Neutral endopeptidase , domain2"/>
    <property type="match status" value="1"/>
</dbReference>
<comment type="caution">
    <text evidence="3">The sequence shown here is derived from an EMBL/GenBank/DDBJ whole genome shotgun (WGS) entry which is preliminary data.</text>
</comment>
<name>A0ABQ9V8J9_SAGOE</name>
<reference evidence="3 4" key="1">
    <citation type="submission" date="2023-05" db="EMBL/GenBank/DDBJ databases">
        <title>B98-5 Cell Line De Novo Hybrid Assembly: An Optical Mapping Approach.</title>
        <authorList>
            <person name="Kananen K."/>
            <person name="Auerbach J.A."/>
            <person name="Kautto E."/>
            <person name="Blachly J.S."/>
        </authorList>
    </citation>
    <scope>NUCLEOTIDE SEQUENCE [LARGE SCALE GENOMIC DNA]</scope>
    <source>
        <strain evidence="3">B95-8</strain>
        <tissue evidence="3">Cell line</tissue>
    </source>
</reference>
<sequence>MSYAHSTPPEAPGSMVAKPTQPALRPSAQVREAYLQLMVSVATMLREDKNLPRDSRGVREDMAQVLELETQLAKATAPQEERHDVIALYHRMGLEELQSQFGLKVRPTPPRKLVLTRWGLVGDMEAAL</sequence>
<gene>
    <name evidence="3" type="ORF">P7K49_015202</name>
</gene>
<dbReference type="InterPro" id="IPR042089">
    <property type="entry name" value="Peptidase_M13_dom_2"/>
</dbReference>
<proteinExistence type="predicted"/>
<dbReference type="Proteomes" id="UP001266305">
    <property type="component" value="Unassembled WGS sequence"/>
</dbReference>
<organism evidence="3 4">
    <name type="scientific">Saguinus oedipus</name>
    <name type="common">Cotton-top tamarin</name>
    <name type="synonym">Oedipomidas oedipus</name>
    <dbReference type="NCBI Taxonomy" id="9490"/>
    <lineage>
        <taxon>Eukaryota</taxon>
        <taxon>Metazoa</taxon>
        <taxon>Chordata</taxon>
        <taxon>Craniata</taxon>
        <taxon>Vertebrata</taxon>
        <taxon>Euteleostomi</taxon>
        <taxon>Mammalia</taxon>
        <taxon>Eutheria</taxon>
        <taxon>Euarchontoglires</taxon>
        <taxon>Primates</taxon>
        <taxon>Haplorrhini</taxon>
        <taxon>Platyrrhini</taxon>
        <taxon>Cebidae</taxon>
        <taxon>Callitrichinae</taxon>
        <taxon>Saguinus</taxon>
    </lineage>
</organism>
<evidence type="ECO:0000259" key="2">
    <source>
        <dbReference type="Pfam" id="PF05649"/>
    </source>
</evidence>
<dbReference type="Pfam" id="PF05649">
    <property type="entry name" value="Peptidase_M13_N"/>
    <property type="match status" value="1"/>
</dbReference>
<dbReference type="EMBL" id="JASSZA010000007">
    <property type="protein sequence ID" value="KAK2105688.1"/>
    <property type="molecule type" value="Genomic_DNA"/>
</dbReference>
<accession>A0ABQ9V8J9</accession>